<evidence type="ECO:0000256" key="4">
    <source>
        <dbReference type="ARBA" id="ARBA00022884"/>
    </source>
</evidence>
<dbReference type="AlphaFoldDB" id="A0A1M3KZ79"/>
<dbReference type="Pfam" id="PF01649">
    <property type="entry name" value="Ribosomal_S20p"/>
    <property type="match status" value="1"/>
</dbReference>
<evidence type="ECO:0000256" key="8">
    <source>
        <dbReference type="HAMAP-Rule" id="MF_00500"/>
    </source>
</evidence>
<evidence type="ECO:0000256" key="6">
    <source>
        <dbReference type="ARBA" id="ARBA00023274"/>
    </source>
</evidence>
<dbReference type="HAMAP" id="MF_00500">
    <property type="entry name" value="Ribosomal_bS20"/>
    <property type="match status" value="1"/>
</dbReference>
<evidence type="ECO:0000256" key="3">
    <source>
        <dbReference type="ARBA" id="ARBA00022730"/>
    </source>
</evidence>
<protein>
    <recommendedName>
        <fullName evidence="7 8">Small ribosomal subunit protein bS20</fullName>
    </recommendedName>
</protein>
<dbReference type="GO" id="GO:0070181">
    <property type="term" value="F:small ribosomal subunit rRNA binding"/>
    <property type="evidence" value="ECO:0007669"/>
    <property type="project" value="TreeGrafter"/>
</dbReference>
<dbReference type="Proteomes" id="UP000184233">
    <property type="component" value="Unassembled WGS sequence"/>
</dbReference>
<accession>A0A1M3KZ79</accession>
<organism evidence="9 10">
    <name type="scientific">Candidatus Kapaibacterium thiocyanatum</name>
    <dbReference type="NCBI Taxonomy" id="1895771"/>
    <lineage>
        <taxon>Bacteria</taxon>
        <taxon>Pseudomonadati</taxon>
        <taxon>Candidatus Kapaibacteriota</taxon>
        <taxon>Candidatus Kapaibacteriia</taxon>
        <taxon>Candidatus Kapaibacteriales</taxon>
        <taxon>Candidatus Kapaibacteriaceae</taxon>
        <taxon>Candidatus Kapaibacterium</taxon>
    </lineage>
</organism>
<sequence length="87" mass="9753">MAHHKSAIKRIRQSRRRRIYNRANNKMLREAVKAVRSATTLDAAKTALNKAFSVLDRVTAHGVLHKNAAANRKSSLSAFVRKMEAKG</sequence>
<evidence type="ECO:0000256" key="5">
    <source>
        <dbReference type="ARBA" id="ARBA00022980"/>
    </source>
</evidence>
<dbReference type="InterPro" id="IPR036510">
    <property type="entry name" value="Ribosomal_bS20_sf"/>
</dbReference>
<evidence type="ECO:0000256" key="1">
    <source>
        <dbReference type="ARBA" id="ARBA00003134"/>
    </source>
</evidence>
<dbReference type="STRING" id="1895771.BGO89_07470"/>
<keyword evidence="3 8" id="KW-0699">rRNA-binding</keyword>
<dbReference type="EMBL" id="MKVH01000021">
    <property type="protein sequence ID" value="OJX57801.1"/>
    <property type="molecule type" value="Genomic_DNA"/>
</dbReference>
<dbReference type="SUPFAM" id="SSF46992">
    <property type="entry name" value="Ribosomal protein S20"/>
    <property type="match status" value="1"/>
</dbReference>
<comment type="caution">
    <text evidence="9">The sequence shown here is derived from an EMBL/GenBank/DDBJ whole genome shotgun (WGS) entry which is preliminary data.</text>
</comment>
<dbReference type="Gene3D" id="1.20.58.110">
    <property type="entry name" value="Ribosomal protein S20"/>
    <property type="match status" value="1"/>
</dbReference>
<keyword evidence="6 8" id="KW-0687">Ribonucleoprotein</keyword>
<gene>
    <name evidence="8" type="primary">rpsT</name>
    <name evidence="9" type="ORF">BGO89_07470</name>
</gene>
<dbReference type="InterPro" id="IPR002583">
    <property type="entry name" value="Ribosomal_bS20"/>
</dbReference>
<comment type="function">
    <text evidence="1 8">Binds directly to 16S ribosomal RNA.</text>
</comment>
<proteinExistence type="inferred from homology"/>
<comment type="similarity">
    <text evidence="2 8">Belongs to the bacterial ribosomal protein bS20 family.</text>
</comment>
<keyword evidence="4 8" id="KW-0694">RNA-binding</keyword>
<dbReference type="NCBIfam" id="TIGR00029">
    <property type="entry name" value="S20"/>
    <property type="match status" value="1"/>
</dbReference>
<dbReference type="GO" id="GO:0006412">
    <property type="term" value="P:translation"/>
    <property type="evidence" value="ECO:0007669"/>
    <property type="project" value="UniProtKB-UniRule"/>
</dbReference>
<evidence type="ECO:0000256" key="7">
    <source>
        <dbReference type="ARBA" id="ARBA00035136"/>
    </source>
</evidence>
<evidence type="ECO:0000313" key="10">
    <source>
        <dbReference type="Proteomes" id="UP000184233"/>
    </source>
</evidence>
<evidence type="ECO:0000256" key="2">
    <source>
        <dbReference type="ARBA" id="ARBA00007634"/>
    </source>
</evidence>
<name>A0A1M3KZ79_9BACT</name>
<keyword evidence="5 8" id="KW-0689">Ribosomal protein</keyword>
<reference evidence="9 10" key="1">
    <citation type="submission" date="2016-09" db="EMBL/GenBank/DDBJ databases">
        <title>Genome-resolved meta-omics ties microbial dynamics to process performance in biotechnology for thiocyanate degradation.</title>
        <authorList>
            <person name="Kantor R.S."/>
            <person name="Huddy R.J."/>
            <person name="Iyer R."/>
            <person name="Thomas B.C."/>
            <person name="Brown C.T."/>
            <person name="Anantharaman K."/>
            <person name="Tringe S."/>
            <person name="Hettich R.L."/>
            <person name="Harrison S.T."/>
            <person name="Banfield J.F."/>
        </authorList>
    </citation>
    <scope>NUCLEOTIDE SEQUENCE [LARGE SCALE GENOMIC DNA]</scope>
    <source>
        <strain evidence="9">59-99</strain>
    </source>
</reference>
<dbReference type="PANTHER" id="PTHR33398:SF1">
    <property type="entry name" value="SMALL RIBOSOMAL SUBUNIT PROTEIN BS20C"/>
    <property type="match status" value="1"/>
</dbReference>
<dbReference type="GO" id="GO:0015935">
    <property type="term" value="C:small ribosomal subunit"/>
    <property type="evidence" value="ECO:0007669"/>
    <property type="project" value="TreeGrafter"/>
</dbReference>
<dbReference type="PANTHER" id="PTHR33398">
    <property type="entry name" value="30S RIBOSOMAL PROTEIN S20"/>
    <property type="match status" value="1"/>
</dbReference>
<dbReference type="GO" id="GO:0003735">
    <property type="term" value="F:structural constituent of ribosome"/>
    <property type="evidence" value="ECO:0007669"/>
    <property type="project" value="InterPro"/>
</dbReference>
<evidence type="ECO:0000313" key="9">
    <source>
        <dbReference type="EMBL" id="OJX57801.1"/>
    </source>
</evidence>